<organism evidence="1 2">
    <name type="scientific">Mucilaginibacter celer</name>
    <dbReference type="NCBI Taxonomy" id="2305508"/>
    <lineage>
        <taxon>Bacteria</taxon>
        <taxon>Pseudomonadati</taxon>
        <taxon>Bacteroidota</taxon>
        <taxon>Sphingobacteriia</taxon>
        <taxon>Sphingobacteriales</taxon>
        <taxon>Sphingobacteriaceae</taxon>
        <taxon>Mucilaginibacter</taxon>
    </lineage>
</organism>
<keyword evidence="2" id="KW-1185">Reference proteome</keyword>
<dbReference type="Pfam" id="PF13855">
    <property type="entry name" value="LRR_8"/>
    <property type="match status" value="1"/>
</dbReference>
<name>A0A494VLS1_9SPHI</name>
<evidence type="ECO:0000313" key="2">
    <source>
        <dbReference type="Proteomes" id="UP000270046"/>
    </source>
</evidence>
<dbReference type="SUPFAM" id="SSF52047">
    <property type="entry name" value="RNI-like"/>
    <property type="match status" value="1"/>
</dbReference>
<dbReference type="KEGG" id="muh:HYN43_013395"/>
<dbReference type="EMBL" id="CP032869">
    <property type="protein sequence ID" value="AYL96226.1"/>
    <property type="molecule type" value="Genomic_DNA"/>
</dbReference>
<dbReference type="Proteomes" id="UP000270046">
    <property type="component" value="Chromosome"/>
</dbReference>
<gene>
    <name evidence="1" type="ORF">HYN43_013395</name>
</gene>
<dbReference type="PANTHER" id="PTHR16083:SF83">
    <property type="entry name" value="LEUCINE-RICH REPEAT-CONTAINING PROTEIN 40"/>
    <property type="match status" value="1"/>
</dbReference>
<dbReference type="AlphaFoldDB" id="A0A494VLS1"/>
<proteinExistence type="predicted"/>
<evidence type="ECO:0000313" key="1">
    <source>
        <dbReference type="EMBL" id="AYL96226.1"/>
    </source>
</evidence>
<dbReference type="Gene3D" id="3.80.10.10">
    <property type="entry name" value="Ribonuclease Inhibitor"/>
    <property type="match status" value="1"/>
</dbReference>
<reference evidence="1 2" key="1">
    <citation type="submission" date="2018-10" db="EMBL/GenBank/DDBJ databases">
        <title>Genome sequencing of Mucilaginibacter sp. HYN0043.</title>
        <authorList>
            <person name="Kim M."/>
            <person name="Yi H."/>
        </authorList>
    </citation>
    <scope>NUCLEOTIDE SEQUENCE [LARGE SCALE GENOMIC DNA]</scope>
    <source>
        <strain evidence="1 2">HYN0043</strain>
    </source>
</reference>
<accession>A0A494VLS1</accession>
<sequence length="78" mass="9059">MIQTPEPGHSTNVKELPASIWNFKKLLYLNIKNNQITAIPDRIGRLKKLQKLYLDGNPISPDNIRRIHELLPDCIRDK</sequence>
<dbReference type="OrthoDB" id="8532199at2"/>
<dbReference type="InterPro" id="IPR032675">
    <property type="entry name" value="LRR_dom_sf"/>
</dbReference>
<protein>
    <submittedName>
        <fullName evidence="1">Leucine-rich repeat domain-containing protein</fullName>
    </submittedName>
</protein>
<dbReference type="InterPro" id="IPR001611">
    <property type="entry name" value="Leu-rich_rpt"/>
</dbReference>
<dbReference type="PANTHER" id="PTHR16083">
    <property type="entry name" value="LEUCINE RICH REPEAT CONTAINING PROTEIN"/>
    <property type="match status" value="1"/>
</dbReference>